<accession>A0ABV3LXG2</accession>
<evidence type="ECO:0000313" key="4">
    <source>
        <dbReference type="EMBL" id="MEW2364158.1"/>
    </source>
</evidence>
<comment type="caution">
    <text evidence="4">The sequence shown here is derived from an EMBL/GenBank/DDBJ whole genome shotgun (WGS) entry which is preliminary data.</text>
</comment>
<dbReference type="SMART" id="SM00824">
    <property type="entry name" value="PKS_TE"/>
    <property type="match status" value="1"/>
</dbReference>
<keyword evidence="5" id="KW-1185">Reference proteome</keyword>
<dbReference type="InterPro" id="IPR029058">
    <property type="entry name" value="AB_hydrolase_fold"/>
</dbReference>
<organism evidence="4 5">
    <name type="scientific">Streptomyces huasconensis</name>
    <dbReference type="NCBI Taxonomy" id="1854574"/>
    <lineage>
        <taxon>Bacteria</taxon>
        <taxon>Bacillati</taxon>
        <taxon>Actinomycetota</taxon>
        <taxon>Actinomycetes</taxon>
        <taxon>Kitasatosporales</taxon>
        <taxon>Streptomycetaceae</taxon>
        <taxon>Streptomyces</taxon>
    </lineage>
</organism>
<dbReference type="Gene3D" id="3.40.50.1820">
    <property type="entry name" value="alpha/beta hydrolase"/>
    <property type="match status" value="1"/>
</dbReference>
<reference evidence="4 5" key="1">
    <citation type="submission" date="2024-06" db="EMBL/GenBank/DDBJ databases">
        <title>The Natural Products Discovery Center: Release of the First 8490 Sequenced Strains for Exploring Actinobacteria Biosynthetic Diversity.</title>
        <authorList>
            <person name="Kalkreuter E."/>
            <person name="Kautsar S.A."/>
            <person name="Yang D."/>
            <person name="Bader C.D."/>
            <person name="Teijaro C.N."/>
            <person name="Fluegel L."/>
            <person name="Davis C.M."/>
            <person name="Simpson J.R."/>
            <person name="Lauterbach L."/>
            <person name="Steele A.D."/>
            <person name="Gui C."/>
            <person name="Meng S."/>
            <person name="Li G."/>
            <person name="Viehrig K."/>
            <person name="Ye F."/>
            <person name="Su P."/>
            <person name="Kiefer A.F."/>
            <person name="Nichols A."/>
            <person name="Cepeda A.J."/>
            <person name="Yan W."/>
            <person name="Fan B."/>
            <person name="Jiang Y."/>
            <person name="Adhikari A."/>
            <person name="Zheng C.-J."/>
            <person name="Schuster L."/>
            <person name="Cowan T.M."/>
            <person name="Smanski M.J."/>
            <person name="Chevrette M.G."/>
            <person name="De Carvalho L.P.S."/>
            <person name="Shen B."/>
        </authorList>
    </citation>
    <scope>NUCLEOTIDE SEQUENCE [LARGE SCALE GENOMIC DNA]</scope>
    <source>
        <strain evidence="4 5">NPDC047833</strain>
    </source>
</reference>
<dbReference type="InterPro" id="IPR001031">
    <property type="entry name" value="Thioesterase"/>
</dbReference>
<sequence>MSSSAIPAQRSESAWLKRFEPVPAPRVRLVCLPHAGGTAGAYHAWTGDLPADVELVAVQYPGRQERFGEPCVTEMGTLADHITRALLPLADRPLALFGHSMGASVAYEVALRLTPRHQVRPTALFVSGQASPLRRSEGQDLHLRDDEGLLAGLRALGGVEEEVFADPDLRQLVIPSLRSDMRLIRNYRRTQAHRVDIPVTAYVGDADPEVSLGDIQAWRDLTTAEFTARSLPGGHFYLQDRQAELVADIAARLTSVRAR</sequence>
<feature type="domain" description="Thioesterase TesA-like" evidence="3">
    <location>
        <begin position="30"/>
        <end position="254"/>
    </location>
</feature>
<dbReference type="SUPFAM" id="SSF53474">
    <property type="entry name" value="alpha/beta-Hydrolases"/>
    <property type="match status" value="1"/>
</dbReference>
<dbReference type="Pfam" id="PF00975">
    <property type="entry name" value="Thioesterase"/>
    <property type="match status" value="1"/>
</dbReference>
<dbReference type="InterPro" id="IPR012223">
    <property type="entry name" value="TEII"/>
</dbReference>
<proteinExistence type="inferred from homology"/>
<dbReference type="Proteomes" id="UP001553843">
    <property type="component" value="Unassembled WGS sequence"/>
</dbReference>
<evidence type="ECO:0000256" key="2">
    <source>
        <dbReference type="ARBA" id="ARBA00022801"/>
    </source>
</evidence>
<name>A0ABV3LXG2_9ACTN</name>
<dbReference type="GO" id="GO:0016787">
    <property type="term" value="F:hydrolase activity"/>
    <property type="evidence" value="ECO:0007669"/>
    <property type="project" value="UniProtKB-KW"/>
</dbReference>
<dbReference type="RefSeq" id="WP_359779904.1">
    <property type="nucleotide sequence ID" value="NZ_JBEYRR010000007.1"/>
</dbReference>
<keyword evidence="2 4" id="KW-0378">Hydrolase</keyword>
<protein>
    <submittedName>
        <fullName evidence="4">Alpha/beta fold hydrolase</fullName>
    </submittedName>
</protein>
<gene>
    <name evidence="4" type="ORF">AB0887_19735</name>
</gene>
<dbReference type="PANTHER" id="PTHR11487">
    <property type="entry name" value="THIOESTERASE"/>
    <property type="match status" value="1"/>
</dbReference>
<evidence type="ECO:0000259" key="3">
    <source>
        <dbReference type="SMART" id="SM00824"/>
    </source>
</evidence>
<evidence type="ECO:0000256" key="1">
    <source>
        <dbReference type="ARBA" id="ARBA00007169"/>
    </source>
</evidence>
<dbReference type="EMBL" id="JBEYRS010000007">
    <property type="protein sequence ID" value="MEW2364158.1"/>
    <property type="molecule type" value="Genomic_DNA"/>
</dbReference>
<dbReference type="InterPro" id="IPR020802">
    <property type="entry name" value="TesA-like"/>
</dbReference>
<dbReference type="PANTHER" id="PTHR11487:SF0">
    <property type="entry name" value="S-ACYL FATTY ACID SYNTHASE THIOESTERASE, MEDIUM CHAIN"/>
    <property type="match status" value="1"/>
</dbReference>
<comment type="similarity">
    <text evidence="1">Belongs to the thioesterase family.</text>
</comment>
<evidence type="ECO:0000313" key="5">
    <source>
        <dbReference type="Proteomes" id="UP001553843"/>
    </source>
</evidence>